<dbReference type="EMBL" id="CP113520">
    <property type="protein sequence ID" value="WAJ28468.1"/>
    <property type="molecule type" value="Genomic_DNA"/>
</dbReference>
<proteinExistence type="predicted"/>
<evidence type="ECO:0000313" key="1">
    <source>
        <dbReference type="EMBL" id="WAJ28468.1"/>
    </source>
</evidence>
<organism evidence="1 2">
    <name type="scientific">Antarcticirhabdus aurantiaca</name>
    <dbReference type="NCBI Taxonomy" id="2606717"/>
    <lineage>
        <taxon>Bacteria</taxon>
        <taxon>Pseudomonadati</taxon>
        <taxon>Pseudomonadota</taxon>
        <taxon>Alphaproteobacteria</taxon>
        <taxon>Hyphomicrobiales</taxon>
        <taxon>Aurantimonadaceae</taxon>
        <taxon>Antarcticirhabdus</taxon>
    </lineage>
</organism>
<evidence type="ECO:0000313" key="2">
    <source>
        <dbReference type="Proteomes" id="UP001163223"/>
    </source>
</evidence>
<name>A0ACD4NNY2_9HYPH</name>
<keyword evidence="2" id="KW-1185">Reference proteome</keyword>
<reference evidence="1" key="1">
    <citation type="submission" date="2022-11" db="EMBL/GenBank/DDBJ databases">
        <title>beta-Carotene-producing bacterium, Jeongeuplla avenae sp. nov., alleviates the salt stress of Arabidopsis seedlings.</title>
        <authorList>
            <person name="Jiang L."/>
            <person name="Lee J."/>
        </authorList>
    </citation>
    <scope>NUCLEOTIDE SEQUENCE</scope>
    <source>
        <strain evidence="1">DY_R2A_6</strain>
    </source>
</reference>
<dbReference type="Proteomes" id="UP001163223">
    <property type="component" value="Chromosome"/>
</dbReference>
<accession>A0ACD4NNY2</accession>
<gene>
    <name evidence="1" type="ORF">OXU80_27280</name>
</gene>
<protein>
    <submittedName>
        <fullName evidence="1">Siderophore ABC transporter substrate-binding protein</fullName>
    </submittedName>
</protein>
<sequence length="275" mass="29115">MSIETASGTVAIPRTPKTVVVFDTASLDTLDALGIRAAGVPQARLPDYVDAHASAEKVGSLQEPDLEAVGALEPDLIIVGGRSRSQAEALSAIAQTIDLSIDNDAFLANVETRARDLGKVFNKEVEAEALVTKLKASIADLKTETGGVERGLIVLTTGNKMSAYGPGSRFGMLHTDYGIKAARDDLDTATHGEAISFEFIAEANPDWLFVVDRDAAIGRGAAASMLDNALVGRTDAWKNGRVVYLDPAGWYLMGGGIQAVQRNVEQLREAFADKG</sequence>